<dbReference type="AlphaFoldDB" id="A0A251ST82"/>
<gene>
    <name evidence="2" type="ORF">HannXRQ_Chr13g0408501</name>
</gene>
<proteinExistence type="predicted"/>
<name>A0A251ST82_HELAN</name>
<evidence type="ECO:0000256" key="1">
    <source>
        <dbReference type="SAM" id="Phobius"/>
    </source>
</evidence>
<keyword evidence="1" id="KW-0472">Membrane</keyword>
<dbReference type="Proteomes" id="UP000215914">
    <property type="component" value="Chromosome 13"/>
</dbReference>
<keyword evidence="1" id="KW-1133">Transmembrane helix</keyword>
<keyword evidence="3" id="KW-1185">Reference proteome</keyword>
<protein>
    <submittedName>
        <fullName evidence="2">Uncharacterized protein</fullName>
    </submittedName>
</protein>
<keyword evidence="1" id="KW-0812">Transmembrane</keyword>
<dbReference type="EMBL" id="CM007902">
    <property type="protein sequence ID" value="OTG02030.1"/>
    <property type="molecule type" value="Genomic_DNA"/>
</dbReference>
<feature type="transmembrane region" description="Helical" evidence="1">
    <location>
        <begin position="15"/>
        <end position="36"/>
    </location>
</feature>
<dbReference type="InParanoid" id="A0A251ST82"/>
<evidence type="ECO:0000313" key="2">
    <source>
        <dbReference type="EMBL" id="OTG02030.1"/>
    </source>
</evidence>
<reference evidence="3" key="1">
    <citation type="journal article" date="2017" name="Nature">
        <title>The sunflower genome provides insights into oil metabolism, flowering and Asterid evolution.</title>
        <authorList>
            <person name="Badouin H."/>
            <person name="Gouzy J."/>
            <person name="Grassa C.J."/>
            <person name="Murat F."/>
            <person name="Staton S.E."/>
            <person name="Cottret L."/>
            <person name="Lelandais-Briere C."/>
            <person name="Owens G.L."/>
            <person name="Carrere S."/>
            <person name="Mayjonade B."/>
            <person name="Legrand L."/>
            <person name="Gill N."/>
            <person name="Kane N.C."/>
            <person name="Bowers J.E."/>
            <person name="Hubner S."/>
            <person name="Bellec A."/>
            <person name="Berard A."/>
            <person name="Berges H."/>
            <person name="Blanchet N."/>
            <person name="Boniface M.C."/>
            <person name="Brunel D."/>
            <person name="Catrice O."/>
            <person name="Chaidir N."/>
            <person name="Claudel C."/>
            <person name="Donnadieu C."/>
            <person name="Faraut T."/>
            <person name="Fievet G."/>
            <person name="Helmstetter N."/>
            <person name="King M."/>
            <person name="Knapp S.J."/>
            <person name="Lai Z."/>
            <person name="Le Paslier M.C."/>
            <person name="Lippi Y."/>
            <person name="Lorenzon L."/>
            <person name="Mandel J.R."/>
            <person name="Marage G."/>
            <person name="Marchand G."/>
            <person name="Marquand E."/>
            <person name="Bret-Mestries E."/>
            <person name="Morien E."/>
            <person name="Nambeesan S."/>
            <person name="Nguyen T."/>
            <person name="Pegot-Espagnet P."/>
            <person name="Pouilly N."/>
            <person name="Raftis F."/>
            <person name="Sallet E."/>
            <person name="Schiex T."/>
            <person name="Thomas J."/>
            <person name="Vandecasteele C."/>
            <person name="Vares D."/>
            <person name="Vear F."/>
            <person name="Vautrin S."/>
            <person name="Crespi M."/>
            <person name="Mangin B."/>
            <person name="Burke J.M."/>
            <person name="Salse J."/>
            <person name="Munos S."/>
            <person name="Vincourt P."/>
            <person name="Rieseberg L.H."/>
            <person name="Langlade N.B."/>
        </authorList>
    </citation>
    <scope>NUCLEOTIDE SEQUENCE [LARGE SCALE GENOMIC DNA]</scope>
    <source>
        <strain evidence="3">cv. SF193</strain>
    </source>
</reference>
<accession>A0A251ST82</accession>
<organism evidence="2 3">
    <name type="scientific">Helianthus annuus</name>
    <name type="common">Common sunflower</name>
    <dbReference type="NCBI Taxonomy" id="4232"/>
    <lineage>
        <taxon>Eukaryota</taxon>
        <taxon>Viridiplantae</taxon>
        <taxon>Streptophyta</taxon>
        <taxon>Embryophyta</taxon>
        <taxon>Tracheophyta</taxon>
        <taxon>Spermatophyta</taxon>
        <taxon>Magnoliopsida</taxon>
        <taxon>eudicotyledons</taxon>
        <taxon>Gunneridae</taxon>
        <taxon>Pentapetalae</taxon>
        <taxon>asterids</taxon>
        <taxon>campanulids</taxon>
        <taxon>Asterales</taxon>
        <taxon>Asteraceae</taxon>
        <taxon>Asteroideae</taxon>
        <taxon>Heliantheae alliance</taxon>
        <taxon>Heliantheae</taxon>
        <taxon>Helianthus</taxon>
    </lineage>
</organism>
<sequence length="67" mass="7293">MPYRSLNAWSLHEEGVVVVCGLLCSFSMIGGSILVTSRLQAVVLRMVDFGGVTYKLLSLPHNKVSVI</sequence>
<evidence type="ECO:0000313" key="3">
    <source>
        <dbReference type="Proteomes" id="UP000215914"/>
    </source>
</evidence>